<proteinExistence type="predicted"/>
<dbReference type="InterPro" id="IPR050708">
    <property type="entry name" value="T6SS_VgrG/RHS"/>
</dbReference>
<dbReference type="PANTHER" id="PTHR32305:SF15">
    <property type="entry name" value="PROTEIN RHSA-RELATED"/>
    <property type="match status" value="1"/>
</dbReference>
<dbReference type="InterPro" id="IPR022385">
    <property type="entry name" value="Rhs_assc_core"/>
</dbReference>
<feature type="region of interest" description="Disordered" evidence="2">
    <location>
        <begin position="372"/>
        <end position="412"/>
    </location>
</feature>
<feature type="compositionally biased region" description="Basic and acidic residues" evidence="2">
    <location>
        <begin position="395"/>
        <end position="412"/>
    </location>
</feature>
<evidence type="ECO:0000259" key="4">
    <source>
        <dbReference type="Pfam" id="PF21725"/>
    </source>
</evidence>
<evidence type="ECO:0000313" key="7">
    <source>
        <dbReference type="Proteomes" id="UP001617351"/>
    </source>
</evidence>
<feature type="domain" description="DUF6531" evidence="3">
    <location>
        <begin position="416"/>
        <end position="486"/>
    </location>
</feature>
<dbReference type="NCBIfam" id="TIGR01643">
    <property type="entry name" value="YD_repeat_2x"/>
    <property type="match status" value="11"/>
</dbReference>
<evidence type="ECO:0000313" key="6">
    <source>
        <dbReference type="EMBL" id="MFJ2820425.1"/>
    </source>
</evidence>
<name>A0ABW8EB14_STRT5</name>
<dbReference type="InterPro" id="IPR031325">
    <property type="entry name" value="RHS_repeat"/>
</dbReference>
<dbReference type="Pfam" id="PF20148">
    <property type="entry name" value="DUF6531"/>
    <property type="match status" value="1"/>
</dbReference>
<dbReference type="Pfam" id="PF25023">
    <property type="entry name" value="TEN_YD-shell"/>
    <property type="match status" value="1"/>
</dbReference>
<dbReference type="RefSeq" id="WP_402377676.1">
    <property type="nucleotide sequence ID" value="NZ_JBIUYY010000002.1"/>
</dbReference>
<gene>
    <name evidence="6" type="ORF">ACIO7M_04810</name>
</gene>
<evidence type="ECO:0000256" key="2">
    <source>
        <dbReference type="SAM" id="MobiDB-lite"/>
    </source>
</evidence>
<comment type="caution">
    <text evidence="6">The sequence shown here is derived from an EMBL/GenBank/DDBJ whole genome shotgun (WGS) entry which is preliminary data.</text>
</comment>
<dbReference type="InterPro" id="IPR049082">
    <property type="entry name" value="T7SS_signal"/>
</dbReference>
<dbReference type="Gene3D" id="3.90.930.1">
    <property type="match status" value="1"/>
</dbReference>
<dbReference type="EMBL" id="JBIUYY010000002">
    <property type="protein sequence ID" value="MFJ2820425.1"/>
    <property type="molecule type" value="Genomic_DNA"/>
</dbReference>
<dbReference type="SUPFAM" id="SSF50960">
    <property type="entry name" value="TolB, C-terminal domain"/>
    <property type="match status" value="1"/>
</dbReference>
<evidence type="ECO:0000256" key="1">
    <source>
        <dbReference type="ARBA" id="ARBA00022737"/>
    </source>
</evidence>
<dbReference type="InterPro" id="IPR006530">
    <property type="entry name" value="YD"/>
</dbReference>
<keyword evidence="7" id="KW-1185">Reference proteome</keyword>
<protein>
    <submittedName>
        <fullName evidence="6">T7SS-secreted protein</fullName>
    </submittedName>
</protein>
<organism evidence="6 7">
    <name type="scientific">Streptomyces toxytricini</name>
    <name type="common">Actinomyces toxytricini</name>
    <dbReference type="NCBI Taxonomy" id="67369"/>
    <lineage>
        <taxon>Bacteria</taxon>
        <taxon>Bacillati</taxon>
        <taxon>Actinomycetota</taxon>
        <taxon>Actinomycetes</taxon>
        <taxon>Kitasatosporales</taxon>
        <taxon>Streptomycetaceae</taxon>
        <taxon>Streptomyces</taxon>
    </lineage>
</organism>
<accession>A0ABW8EB14</accession>
<keyword evidence="1" id="KW-0677">Repeat</keyword>
<dbReference type="NCBIfam" id="TIGR03696">
    <property type="entry name" value="Rhs_assc_core"/>
    <property type="match status" value="1"/>
</dbReference>
<feature type="region of interest" description="Disordered" evidence="2">
    <location>
        <begin position="197"/>
        <end position="218"/>
    </location>
</feature>
<sequence>MADWGDLVNKGLEKAEHGWDSAMKSVGEGVDRATEGIGAALDHVGAHGAADKVEDWGDRFASGAGVTVREQNLGETEQADELVHGSPSEIRESASHLKDFQAAFENVGAGMRALDTGHWKGAAADAFREKFALHPGDWLRAASACESAAQALNAYAEIVEWAQAQARLAIEAYRQGKKATEDAEAAHRKALTAYETASAAGGGAGPRPTDPGDVGKASRDRAEEILKAARSQRDDVARMAQKAFDAAVEHAPATPSAAQRALANALDYQGAQGVEGLHFLGGAIKGVAGAVNFGRGFLNPLDPYNLTHPAEHSENVNTTLAGLVSTASHPERIPGPLIDSIMADPSEFGGRLFPEVIAGKGAGLTRTAARLADDLPKTPKTPHGSKGPETPSAADELRRDPHGNSRECDAKTCREDPVDVATGRMTLPQTDLVLPGSLPLVLTRTFESSYRLGRWFGPTWACTLDQRLEFDDEGIVLVSEDGSLLGYPHPEADGAPVLPHLGRPWPLERQSDGGYTVTDPETGRVRHFTDDGLLTQLDDRNGAWISYAYDETGAPTAVSHSGGYEVRLTTADGRITGLALADGTQILRYGYTDGHLTDVVNSSGRPLRFGYDDLGRITSWTDTNDRHFDYVYDDEHRCTAQSGTNGHLNVRFAYEPGRTTLTDSLGHRTRFLVNDRAQITAEIDPTGATTRFEHDGRNRLLAHTDPLGRTTRLTYDEAGRLTTVTRPDARRSRAEYNELGLPVLVESPDGRVVRQTYDAHGNRTSVTDPSGATTHFAYDIRGHLASVTDALGNTTTVRCDPAGRVASATDPLGGTTAYTHDAFGRPTAITDPLGHTTRLTWSVEGRLLHRVNADGTEESWTYDGEGNCLTHTDPIGGVTVSEYGDFDLLTARTGPDGTRHTFDHDTQLRLTAVTNPQGLTWNYTYDPAGRLASETDFDGRTLTYAYDASGLLTSRTNALGETTTYAHNTLGQTIRQKAGDRATTYEYDAFDLLAKASSPEATVTWHRDETGRLLSETVNGRTLSYGYDALGRRTTRTTPTGTEAHWTYDPAGRRASLTTAGRTLTFERDAAGQELTRTLNPSLSLTHEYDAMGRRTAQSVLGQGGRTLQRRGYSYRADGYLTGIDDSVTGLRTFTLDAAARVTAVDAASWSERYAYDSAGNQTSASWPAGHAGEEAQGTRTYTGTRITRAGSIRYEHDALGRVTLRQKTRLSRKPDTWRYEWNAQDQLVGVTTPDGTRWRYLYDPLGRRTAKQRLSATGEVAEETLFTWDGTTLCEETHNHVTLTWTHQGLHPITQTEHLTQSEVDDRFFAIVTDLVGTPTHLLAEDGTTAWHTRSTLWGTTTWNRDATAYTPLRFPGQYYDPESGLHHNYFRTYDPETARYLTPDPLGLTPAPNPATYVHNPHTWSDFLGLAPEGCPERDPFDFRKPNPDHLPNQSLIEAMREAPRGSEIDCTEISDFIMQRANGEGRIVHYITPSLNLETPEARPGGFRNEAYVFHQVYTDGRYVYDPTLSPEPITLGDYERALRSQNSERVIRREGAAPQLSELMELARTRKWR</sequence>
<dbReference type="InterPro" id="IPR045351">
    <property type="entry name" value="DUF6531"/>
</dbReference>
<dbReference type="PANTHER" id="PTHR32305">
    <property type="match status" value="1"/>
</dbReference>
<feature type="domain" description="Putative T7SS secretion signal" evidence="4">
    <location>
        <begin position="16"/>
        <end position="255"/>
    </location>
</feature>
<dbReference type="Pfam" id="PF21725">
    <property type="entry name" value="T7SS_signal"/>
    <property type="match status" value="1"/>
</dbReference>
<dbReference type="Gene3D" id="2.180.10.10">
    <property type="entry name" value="RHS repeat-associated core"/>
    <property type="match status" value="3"/>
</dbReference>
<dbReference type="Pfam" id="PF05593">
    <property type="entry name" value="RHS_repeat"/>
    <property type="match status" value="8"/>
</dbReference>
<evidence type="ECO:0000259" key="3">
    <source>
        <dbReference type="Pfam" id="PF20148"/>
    </source>
</evidence>
<reference evidence="6 7" key="1">
    <citation type="submission" date="2024-10" db="EMBL/GenBank/DDBJ databases">
        <title>The Natural Products Discovery Center: Release of the First 8490 Sequenced Strains for Exploring Actinobacteria Biosynthetic Diversity.</title>
        <authorList>
            <person name="Kalkreuter E."/>
            <person name="Kautsar S.A."/>
            <person name="Yang D."/>
            <person name="Bader C.D."/>
            <person name="Teijaro C.N."/>
            <person name="Fluegel L."/>
            <person name="Davis C.M."/>
            <person name="Simpson J.R."/>
            <person name="Lauterbach L."/>
            <person name="Steele A.D."/>
            <person name="Gui C."/>
            <person name="Meng S."/>
            <person name="Li G."/>
            <person name="Viehrig K."/>
            <person name="Ye F."/>
            <person name="Su P."/>
            <person name="Kiefer A.F."/>
            <person name="Nichols A."/>
            <person name="Cepeda A.J."/>
            <person name="Yan W."/>
            <person name="Fan B."/>
            <person name="Jiang Y."/>
            <person name="Adhikari A."/>
            <person name="Zheng C.-J."/>
            <person name="Schuster L."/>
            <person name="Cowan T.M."/>
            <person name="Smanski M.J."/>
            <person name="Chevrette M.G."/>
            <person name="De Carvalho L.P.S."/>
            <person name="Shen B."/>
        </authorList>
    </citation>
    <scope>NUCLEOTIDE SEQUENCE [LARGE SCALE GENOMIC DNA]</scope>
    <source>
        <strain evidence="6 7">NPDC087220</strain>
    </source>
</reference>
<evidence type="ECO:0000259" key="5">
    <source>
        <dbReference type="Pfam" id="PF25023"/>
    </source>
</evidence>
<dbReference type="Proteomes" id="UP001617351">
    <property type="component" value="Unassembled WGS sequence"/>
</dbReference>
<feature type="domain" description="Teneurin-like YD-shell" evidence="5">
    <location>
        <begin position="1083"/>
        <end position="1386"/>
    </location>
</feature>
<dbReference type="InterPro" id="IPR056823">
    <property type="entry name" value="TEN-like_YD-shell"/>
</dbReference>